<comment type="caution">
    <text evidence="3">The sequence shown here is derived from an EMBL/GenBank/DDBJ whole genome shotgun (WGS) entry which is preliminary data.</text>
</comment>
<proteinExistence type="predicted"/>
<organism evidence="3 4">
    <name type="scientific">Allosphingosinicella ginsenosidimutans</name>
    <dbReference type="NCBI Taxonomy" id="1176539"/>
    <lineage>
        <taxon>Bacteria</taxon>
        <taxon>Pseudomonadati</taxon>
        <taxon>Pseudomonadota</taxon>
        <taxon>Alphaproteobacteria</taxon>
        <taxon>Sphingomonadales</taxon>
        <taxon>Sphingomonadaceae</taxon>
        <taxon>Allosphingosinicella</taxon>
    </lineage>
</organism>
<dbReference type="EMBL" id="VOQQ01000001">
    <property type="protein sequence ID" value="TXC65031.1"/>
    <property type="molecule type" value="Genomic_DNA"/>
</dbReference>
<evidence type="ECO:0000259" key="2">
    <source>
        <dbReference type="SMART" id="SM00062"/>
    </source>
</evidence>
<dbReference type="PROSITE" id="PS51257">
    <property type="entry name" value="PROKAR_LIPOPROTEIN"/>
    <property type="match status" value="1"/>
</dbReference>
<reference evidence="3 4" key="1">
    <citation type="journal article" date="2015" name="J. Microbiol.">
        <title>Sphingosinicella ginsenosidimutans sp. nov., with ginsenoside converting activity.</title>
        <authorList>
            <person name="Kim J.K."/>
            <person name="Kang M.S."/>
            <person name="Park S.C."/>
            <person name="Kim K.M."/>
            <person name="Choi K."/>
            <person name="Yoon M.H."/>
            <person name="Im W.T."/>
        </authorList>
    </citation>
    <scope>NUCLEOTIDE SEQUENCE [LARGE SCALE GENOMIC DNA]</scope>
    <source>
        <strain evidence="3 4">BS-11</strain>
    </source>
</reference>
<dbReference type="InterPro" id="IPR001638">
    <property type="entry name" value="Solute-binding_3/MltF_N"/>
</dbReference>
<evidence type="ECO:0000256" key="1">
    <source>
        <dbReference type="ARBA" id="ARBA00022729"/>
    </source>
</evidence>
<dbReference type="SMART" id="SM00062">
    <property type="entry name" value="PBPb"/>
    <property type="match status" value="1"/>
</dbReference>
<protein>
    <submittedName>
        <fullName evidence="3">Quinoprotein dehydrogenase-associated putative ABC transporter substrate-binding protein</fullName>
    </submittedName>
</protein>
<dbReference type="Proteomes" id="UP000321249">
    <property type="component" value="Unassembled WGS sequence"/>
</dbReference>
<gene>
    <name evidence="3" type="ORF">FRZ32_11245</name>
</gene>
<dbReference type="OrthoDB" id="176845at2"/>
<name>A0A5C6TZ24_9SPHN</name>
<keyword evidence="1" id="KW-0732">Signal</keyword>
<dbReference type="NCBIfam" id="TIGR03871">
    <property type="entry name" value="ABC_peri_MoxJ_2"/>
    <property type="match status" value="1"/>
</dbReference>
<dbReference type="AlphaFoldDB" id="A0A5C6TZ24"/>
<feature type="domain" description="Solute-binding protein family 3/N-terminal" evidence="2">
    <location>
        <begin position="21"/>
        <end position="258"/>
    </location>
</feature>
<evidence type="ECO:0000313" key="3">
    <source>
        <dbReference type="EMBL" id="TXC65031.1"/>
    </source>
</evidence>
<dbReference type="PANTHER" id="PTHR35936">
    <property type="entry name" value="MEMBRANE-BOUND LYTIC MUREIN TRANSGLYCOSYLASE F"/>
    <property type="match status" value="1"/>
</dbReference>
<sequence>MKAAIALTAALLLGSCARQRTLTVCADPNNLPFSNRAGEGFENKLAELIARDLHANLAYVWWAQRRGYVRNTLNERKCDLWPGVASTVEMLATTRPYYRSTYVFVTRASDRLDRLTLDDPRLRHLRIGVQLVGDDGVNTPPAHALARRGIVANVRGYMLYGDYRRPNPPAAIVEAVARGDVDVGIAWGPLGGYFAARSPVPLAVERVTPWLDDSQWPMVYDISVGVQKTDLPLQREVEHVLESRAAEIGALLDRYHIPRVEQ</sequence>
<accession>A0A5C6TZ24</accession>
<dbReference type="PANTHER" id="PTHR35936:SF17">
    <property type="entry name" value="ARGININE-BINDING EXTRACELLULAR PROTEIN ARTP"/>
    <property type="match status" value="1"/>
</dbReference>
<evidence type="ECO:0000313" key="4">
    <source>
        <dbReference type="Proteomes" id="UP000321249"/>
    </source>
</evidence>
<dbReference type="InterPro" id="IPR022448">
    <property type="entry name" value="Quinoprotein_dehydrogenase"/>
</dbReference>
<dbReference type="SUPFAM" id="SSF53850">
    <property type="entry name" value="Periplasmic binding protein-like II"/>
    <property type="match status" value="1"/>
</dbReference>
<keyword evidence="4" id="KW-1185">Reference proteome</keyword>
<dbReference type="Gene3D" id="3.40.190.10">
    <property type="entry name" value="Periplasmic binding protein-like II"/>
    <property type="match status" value="2"/>
</dbReference>